<dbReference type="AlphaFoldDB" id="A0A0F4YV09"/>
<dbReference type="GO" id="GO:0050163">
    <property type="term" value="F:oxaloacetate tautomerase activity"/>
    <property type="evidence" value="ECO:0007669"/>
    <property type="project" value="UniProtKB-ARBA"/>
</dbReference>
<dbReference type="Proteomes" id="UP000053958">
    <property type="component" value="Unassembled WGS sequence"/>
</dbReference>
<dbReference type="PANTHER" id="PTHR11820:SF100">
    <property type="entry name" value="FUMARYLACETOACETATE HYDROLASE FAMILY PROTEIN (AFU_ORTHOLOGUE AFUA_4G01490)"/>
    <property type="match status" value="1"/>
</dbReference>
<dbReference type="SUPFAM" id="SSF56529">
    <property type="entry name" value="FAH"/>
    <property type="match status" value="1"/>
</dbReference>
<gene>
    <name evidence="4" type="ORF">T310_4318</name>
</gene>
<keyword evidence="2" id="KW-0479">Metal-binding</keyword>
<organism evidence="4 5">
    <name type="scientific">Rasamsonia emersonii (strain ATCC 16479 / CBS 393.64 / IMI 116815)</name>
    <dbReference type="NCBI Taxonomy" id="1408163"/>
    <lineage>
        <taxon>Eukaryota</taxon>
        <taxon>Fungi</taxon>
        <taxon>Dikarya</taxon>
        <taxon>Ascomycota</taxon>
        <taxon>Pezizomycotina</taxon>
        <taxon>Eurotiomycetes</taxon>
        <taxon>Eurotiomycetidae</taxon>
        <taxon>Eurotiales</taxon>
        <taxon>Trichocomaceae</taxon>
        <taxon>Rasamsonia</taxon>
    </lineage>
</organism>
<comment type="caution">
    <text evidence="4">The sequence shown here is derived from an EMBL/GenBank/DDBJ whole genome shotgun (WGS) entry which is preliminary data.</text>
</comment>
<proteinExistence type="inferred from homology"/>
<dbReference type="STRING" id="1408163.A0A0F4YV09"/>
<comment type="similarity">
    <text evidence="1">Belongs to the FAH family.</text>
</comment>
<sequence>MSSSWSRLIRFIDEEGKTAYGEPDIESIEQLDARLQDGSLYAHELLGNDPFSLTAGSRRLRVKQLLPVLTPDDVPIIRCIGLNYVKHIQEGGRTPPPYPSIFIKPSTCIAGFNDEIPIPKLAQDSLDYEGELSIVIGKTGKNISKEDALEYIAGYCSSNDVSCRKWQRDPAFAGGVPQWCFSKGFDKYAPLGPVLVSPKVVGAADNLRLQTYVNGELRQDSSTSDMLFSVRDIVSFASQGTTLQKGTVIMTGTPSGVAMGMKPAPVYLKDGDVVEVVIDQLGRTRNTMSFE</sequence>
<dbReference type="InterPro" id="IPR036663">
    <property type="entry name" value="Fumarylacetoacetase_C_sf"/>
</dbReference>
<dbReference type="GO" id="GO:0018800">
    <property type="term" value="F:5-oxopent-3-ene-1,2,5-tricarboxylate decarboxylase activity"/>
    <property type="evidence" value="ECO:0007669"/>
    <property type="project" value="UniProtKB-EC"/>
</dbReference>
<evidence type="ECO:0000256" key="2">
    <source>
        <dbReference type="ARBA" id="ARBA00022723"/>
    </source>
</evidence>
<dbReference type="FunFam" id="3.90.850.10:FF:000002">
    <property type="entry name" value="2-hydroxyhepta-2,4-diene-1,7-dioate isomerase"/>
    <property type="match status" value="1"/>
</dbReference>
<evidence type="ECO:0000259" key="3">
    <source>
        <dbReference type="Pfam" id="PF01557"/>
    </source>
</evidence>
<accession>A0A0F4YV09</accession>
<dbReference type="GO" id="GO:0006107">
    <property type="term" value="P:oxaloacetate metabolic process"/>
    <property type="evidence" value="ECO:0007669"/>
    <property type="project" value="UniProtKB-ARBA"/>
</dbReference>
<dbReference type="EMBL" id="LASV01000175">
    <property type="protein sequence ID" value="KKA21661.1"/>
    <property type="molecule type" value="Genomic_DNA"/>
</dbReference>
<dbReference type="EC" id="4.1.1.68" evidence="4"/>
<evidence type="ECO:0000256" key="1">
    <source>
        <dbReference type="ARBA" id="ARBA00010211"/>
    </source>
</evidence>
<feature type="domain" description="Fumarylacetoacetase-like C-terminal" evidence="3">
    <location>
        <begin position="77"/>
        <end position="288"/>
    </location>
</feature>
<keyword evidence="4" id="KW-0456">Lyase</keyword>
<reference evidence="4 5" key="1">
    <citation type="submission" date="2015-04" db="EMBL/GenBank/DDBJ databases">
        <authorList>
            <person name="Heijne W.H."/>
            <person name="Fedorova N.D."/>
            <person name="Nierman W.C."/>
            <person name="Vollebregt A.W."/>
            <person name="Zhao Z."/>
            <person name="Wu L."/>
            <person name="Kumar M."/>
            <person name="Stam H."/>
            <person name="van den Berg M.A."/>
            <person name="Pel H.J."/>
        </authorList>
    </citation>
    <scope>NUCLEOTIDE SEQUENCE [LARGE SCALE GENOMIC DNA]</scope>
    <source>
        <strain evidence="4 5">CBS 393.64</strain>
    </source>
</reference>
<evidence type="ECO:0000313" key="4">
    <source>
        <dbReference type="EMBL" id="KKA21661.1"/>
    </source>
</evidence>
<name>A0A0F4YV09_RASE3</name>
<dbReference type="GeneID" id="25316666"/>
<dbReference type="RefSeq" id="XP_013328273.1">
    <property type="nucleotide sequence ID" value="XM_013472819.1"/>
</dbReference>
<protein>
    <submittedName>
        <fullName evidence="4">5-oxopent-3-ene-1,2,5-tricarboxylate decarboxylase</fullName>
        <ecNumber evidence="4">4.1.1.68</ecNumber>
    </submittedName>
</protein>
<dbReference type="OrthoDB" id="411064at2759"/>
<keyword evidence="5" id="KW-1185">Reference proteome</keyword>
<dbReference type="Pfam" id="PF01557">
    <property type="entry name" value="FAA_hydrolase"/>
    <property type="match status" value="1"/>
</dbReference>
<dbReference type="GO" id="GO:0046872">
    <property type="term" value="F:metal ion binding"/>
    <property type="evidence" value="ECO:0007669"/>
    <property type="project" value="UniProtKB-KW"/>
</dbReference>
<dbReference type="Gene3D" id="3.90.850.10">
    <property type="entry name" value="Fumarylacetoacetase-like, C-terminal domain"/>
    <property type="match status" value="1"/>
</dbReference>
<evidence type="ECO:0000313" key="5">
    <source>
        <dbReference type="Proteomes" id="UP000053958"/>
    </source>
</evidence>
<dbReference type="PANTHER" id="PTHR11820">
    <property type="entry name" value="ACYLPYRUVASE"/>
    <property type="match status" value="1"/>
</dbReference>
<dbReference type="InterPro" id="IPR011234">
    <property type="entry name" value="Fumarylacetoacetase-like_C"/>
</dbReference>